<dbReference type="SUPFAM" id="SSF52402">
    <property type="entry name" value="Adenine nucleotide alpha hydrolases-like"/>
    <property type="match status" value="2"/>
</dbReference>
<protein>
    <submittedName>
        <fullName evidence="3">Universal stress protein</fullName>
    </submittedName>
</protein>
<comment type="caution">
    <text evidence="3">The sequence shown here is derived from an EMBL/GenBank/DDBJ whole genome shotgun (WGS) entry which is preliminary data.</text>
</comment>
<organism evidence="3 4">
    <name type="scientific">Reichenbachiella ulvae</name>
    <dbReference type="NCBI Taxonomy" id="2980104"/>
    <lineage>
        <taxon>Bacteria</taxon>
        <taxon>Pseudomonadati</taxon>
        <taxon>Bacteroidota</taxon>
        <taxon>Cytophagia</taxon>
        <taxon>Cytophagales</taxon>
        <taxon>Reichenbachiellaceae</taxon>
        <taxon>Reichenbachiella</taxon>
    </lineage>
</organism>
<reference evidence="3 4" key="1">
    <citation type="submission" date="2022-10" db="EMBL/GenBank/DDBJ databases">
        <title>Comparative genomics and taxonomic characterization of three novel marine species of genus Reichenbachiella exhibiting antioxidant and polysaccharide degradation activities.</title>
        <authorList>
            <person name="Muhammad N."/>
            <person name="Lee Y.-J."/>
            <person name="Ko J."/>
            <person name="Kim S.-G."/>
        </authorList>
    </citation>
    <scope>NUCLEOTIDE SEQUENCE [LARGE SCALE GENOMIC DNA]</scope>
    <source>
        <strain evidence="3 4">ABR2-5</strain>
    </source>
</reference>
<comment type="similarity">
    <text evidence="1">Belongs to the universal stress protein A family.</text>
</comment>
<keyword evidence="4" id="KW-1185">Reference proteome</keyword>
<accession>A0ABT3CP56</accession>
<dbReference type="Gene3D" id="3.40.50.12370">
    <property type="match status" value="1"/>
</dbReference>
<dbReference type="RefSeq" id="WP_264136142.1">
    <property type="nucleotide sequence ID" value="NZ_JAOYOD010000001.1"/>
</dbReference>
<evidence type="ECO:0000256" key="1">
    <source>
        <dbReference type="ARBA" id="ARBA00008791"/>
    </source>
</evidence>
<dbReference type="Pfam" id="PF00582">
    <property type="entry name" value="Usp"/>
    <property type="match status" value="1"/>
</dbReference>
<name>A0ABT3CP56_9BACT</name>
<feature type="domain" description="UspA" evidence="2">
    <location>
        <begin position="5"/>
        <end position="126"/>
    </location>
</feature>
<sequence>MNIIQNILIPVDFSEVALGAVKYVLGMARGDRKVNFTLLHIAEAGSDLAEADLRLKQLKEEWFDPEDFTCQTLVKEGVLMNSVADLVTEEKIDLVVMGTAGSQDESVNTHTAQLIELIDCPVWVIPNPAADFKLNNIALALDENELDNASDLRVFHEIARWYNAKVHLLKVDPEDKERKKVALKKEETLEYYLDSLEYHYSFPKNSDIEEGINQYISNNDIDALAIIPRIHAQNSQPSKGKLTKALASHSKVPLLVID</sequence>
<dbReference type="CDD" id="cd00293">
    <property type="entry name" value="USP-like"/>
    <property type="match status" value="1"/>
</dbReference>
<evidence type="ECO:0000313" key="3">
    <source>
        <dbReference type="EMBL" id="MCV9385351.1"/>
    </source>
</evidence>
<dbReference type="Proteomes" id="UP001300692">
    <property type="component" value="Unassembled WGS sequence"/>
</dbReference>
<proteinExistence type="inferred from homology"/>
<dbReference type="InterPro" id="IPR006015">
    <property type="entry name" value="Universal_stress_UspA"/>
</dbReference>
<evidence type="ECO:0000313" key="4">
    <source>
        <dbReference type="Proteomes" id="UP001300692"/>
    </source>
</evidence>
<evidence type="ECO:0000259" key="2">
    <source>
        <dbReference type="Pfam" id="PF00582"/>
    </source>
</evidence>
<dbReference type="EMBL" id="JAOYOD010000001">
    <property type="protein sequence ID" value="MCV9385351.1"/>
    <property type="molecule type" value="Genomic_DNA"/>
</dbReference>
<dbReference type="InterPro" id="IPR006016">
    <property type="entry name" value="UspA"/>
</dbReference>
<dbReference type="PANTHER" id="PTHR46268">
    <property type="entry name" value="STRESS RESPONSE PROTEIN NHAX"/>
    <property type="match status" value="1"/>
</dbReference>
<gene>
    <name evidence="3" type="ORF">N7U62_01680</name>
</gene>
<dbReference type="PRINTS" id="PR01438">
    <property type="entry name" value="UNVRSLSTRESS"/>
</dbReference>
<dbReference type="PANTHER" id="PTHR46268:SF6">
    <property type="entry name" value="UNIVERSAL STRESS PROTEIN UP12"/>
    <property type="match status" value="1"/>
</dbReference>